<comment type="caution">
    <text evidence="3">The sequence shown here is derived from an EMBL/GenBank/DDBJ whole genome shotgun (WGS) entry which is preliminary data.</text>
</comment>
<dbReference type="Gene3D" id="2.60.40.420">
    <property type="entry name" value="Cupredoxins - blue copper proteins"/>
    <property type="match status" value="1"/>
</dbReference>
<name>A0AAD8NW28_TARER</name>
<dbReference type="AlphaFoldDB" id="A0AAD8NW28"/>
<evidence type="ECO:0000256" key="1">
    <source>
        <dbReference type="ARBA" id="ARBA00010609"/>
    </source>
</evidence>
<feature type="domain" description="Plastocyanin-like" evidence="2">
    <location>
        <begin position="69"/>
        <end position="122"/>
    </location>
</feature>
<gene>
    <name evidence="3" type="ORF">QVD17_18892</name>
</gene>
<dbReference type="PANTHER" id="PTHR11709:SF452">
    <property type="entry name" value="LACCASE-2"/>
    <property type="match status" value="1"/>
</dbReference>
<accession>A0AAD8NW28</accession>
<organism evidence="3 4">
    <name type="scientific">Tagetes erecta</name>
    <name type="common">African marigold</name>
    <dbReference type="NCBI Taxonomy" id="13708"/>
    <lineage>
        <taxon>Eukaryota</taxon>
        <taxon>Viridiplantae</taxon>
        <taxon>Streptophyta</taxon>
        <taxon>Embryophyta</taxon>
        <taxon>Tracheophyta</taxon>
        <taxon>Spermatophyta</taxon>
        <taxon>Magnoliopsida</taxon>
        <taxon>eudicotyledons</taxon>
        <taxon>Gunneridae</taxon>
        <taxon>Pentapetalae</taxon>
        <taxon>asterids</taxon>
        <taxon>campanulids</taxon>
        <taxon>Asterales</taxon>
        <taxon>Asteraceae</taxon>
        <taxon>Asteroideae</taxon>
        <taxon>Heliantheae alliance</taxon>
        <taxon>Tageteae</taxon>
        <taxon>Tagetes</taxon>
    </lineage>
</organism>
<dbReference type="SUPFAM" id="SSF49503">
    <property type="entry name" value="Cupredoxins"/>
    <property type="match status" value="1"/>
</dbReference>
<dbReference type="GO" id="GO:0005507">
    <property type="term" value="F:copper ion binding"/>
    <property type="evidence" value="ECO:0007669"/>
    <property type="project" value="InterPro"/>
</dbReference>
<evidence type="ECO:0000313" key="4">
    <source>
        <dbReference type="Proteomes" id="UP001229421"/>
    </source>
</evidence>
<dbReference type="InterPro" id="IPR045087">
    <property type="entry name" value="Cu-oxidase_fam"/>
</dbReference>
<dbReference type="Pfam" id="PF07732">
    <property type="entry name" value="Cu-oxidase_3"/>
    <property type="match status" value="1"/>
</dbReference>
<protein>
    <recommendedName>
        <fullName evidence="2">Plastocyanin-like domain-containing protein</fullName>
    </recommendedName>
</protein>
<dbReference type="EMBL" id="JAUHHV010000005">
    <property type="protein sequence ID" value="KAK1423588.1"/>
    <property type="molecule type" value="Genomic_DNA"/>
</dbReference>
<proteinExistence type="inferred from homology"/>
<sequence length="180" mass="20352">MANCSFGLGKASLFVCIFVFVSLRSIKVMAATKKYQFNIEVKNVSRLCHVKPIVTVNGRFPGPTVYAREDGPAYITQCPIKPGNNYVYDFSVTGQRGTLWWHAHILWLRATVYGAIVILAKQETLFPFPRPDGEEVIVFGEWWHADVEEIVKQGNALGLPPKFVGCSYHQWKTRPAFPVF</sequence>
<evidence type="ECO:0000313" key="3">
    <source>
        <dbReference type="EMBL" id="KAK1423588.1"/>
    </source>
</evidence>
<dbReference type="InterPro" id="IPR011707">
    <property type="entry name" value="Cu-oxidase-like_N"/>
</dbReference>
<dbReference type="InterPro" id="IPR008972">
    <property type="entry name" value="Cupredoxin"/>
</dbReference>
<dbReference type="GO" id="GO:0016491">
    <property type="term" value="F:oxidoreductase activity"/>
    <property type="evidence" value="ECO:0007669"/>
    <property type="project" value="TreeGrafter"/>
</dbReference>
<dbReference type="PANTHER" id="PTHR11709">
    <property type="entry name" value="MULTI-COPPER OXIDASE"/>
    <property type="match status" value="1"/>
</dbReference>
<evidence type="ECO:0000259" key="2">
    <source>
        <dbReference type="Pfam" id="PF07732"/>
    </source>
</evidence>
<reference evidence="3" key="1">
    <citation type="journal article" date="2023" name="bioRxiv">
        <title>Improved chromosome-level genome assembly for marigold (Tagetes erecta).</title>
        <authorList>
            <person name="Jiang F."/>
            <person name="Yuan L."/>
            <person name="Wang S."/>
            <person name="Wang H."/>
            <person name="Xu D."/>
            <person name="Wang A."/>
            <person name="Fan W."/>
        </authorList>
    </citation>
    <scope>NUCLEOTIDE SEQUENCE</scope>
    <source>
        <strain evidence="3">WSJ</strain>
        <tissue evidence="3">Leaf</tissue>
    </source>
</reference>
<keyword evidence="4" id="KW-1185">Reference proteome</keyword>
<comment type="similarity">
    <text evidence="1">Belongs to the multicopper oxidase family.</text>
</comment>
<dbReference type="Proteomes" id="UP001229421">
    <property type="component" value="Unassembled WGS sequence"/>
</dbReference>